<gene>
    <name evidence="1" type="ORF">PCOR1329_LOCUS8004</name>
</gene>
<sequence length="196" mass="20398">APATGGASGGRPMRARLRREALLPGRAEAECAQAACTCAADLATYWSNSVRSYALRGSPFLRPPVAACVWCLELEADVDAGGAEPQPTEQASARDGALEASAVLLGVHDRRCLEIAVSCRWHGGALSGTAWCVAVKGAPSFEGAVVPPVPLSPSEMDAGSDRWRALQRRRSRGPARLVRPAAADVCSDALPGPTNL</sequence>
<reference evidence="1" key="1">
    <citation type="submission" date="2023-10" db="EMBL/GenBank/DDBJ databases">
        <authorList>
            <person name="Chen Y."/>
            <person name="Shah S."/>
            <person name="Dougan E. K."/>
            <person name="Thang M."/>
            <person name="Chan C."/>
        </authorList>
    </citation>
    <scope>NUCLEOTIDE SEQUENCE [LARGE SCALE GENOMIC DNA]</scope>
</reference>
<evidence type="ECO:0000313" key="2">
    <source>
        <dbReference type="Proteomes" id="UP001189429"/>
    </source>
</evidence>
<evidence type="ECO:0000313" key="1">
    <source>
        <dbReference type="EMBL" id="CAK0799608.1"/>
    </source>
</evidence>
<comment type="caution">
    <text evidence="1">The sequence shown here is derived from an EMBL/GenBank/DDBJ whole genome shotgun (WGS) entry which is preliminary data.</text>
</comment>
<dbReference type="Proteomes" id="UP001189429">
    <property type="component" value="Unassembled WGS sequence"/>
</dbReference>
<proteinExistence type="predicted"/>
<accession>A0ABN9Q1U4</accession>
<organism evidence="1 2">
    <name type="scientific">Prorocentrum cordatum</name>
    <dbReference type="NCBI Taxonomy" id="2364126"/>
    <lineage>
        <taxon>Eukaryota</taxon>
        <taxon>Sar</taxon>
        <taxon>Alveolata</taxon>
        <taxon>Dinophyceae</taxon>
        <taxon>Prorocentrales</taxon>
        <taxon>Prorocentraceae</taxon>
        <taxon>Prorocentrum</taxon>
    </lineage>
</organism>
<dbReference type="EMBL" id="CAUYUJ010002189">
    <property type="protein sequence ID" value="CAK0799608.1"/>
    <property type="molecule type" value="Genomic_DNA"/>
</dbReference>
<protein>
    <submittedName>
        <fullName evidence="1">Uncharacterized protein</fullName>
    </submittedName>
</protein>
<keyword evidence="2" id="KW-1185">Reference proteome</keyword>
<feature type="non-terminal residue" evidence="1">
    <location>
        <position position="1"/>
    </location>
</feature>
<name>A0ABN9Q1U4_9DINO</name>